<comment type="caution">
    <text evidence="3">The sequence shown here is derived from an EMBL/GenBank/DDBJ whole genome shotgun (WGS) entry which is preliminary data.</text>
</comment>
<protein>
    <submittedName>
        <fullName evidence="3">Uncharacterized protein</fullName>
    </submittedName>
</protein>
<evidence type="ECO:0000256" key="2">
    <source>
        <dbReference type="SAM" id="Phobius"/>
    </source>
</evidence>
<keyword evidence="2" id="KW-1133">Transmembrane helix</keyword>
<reference evidence="3" key="1">
    <citation type="submission" date="2020-11" db="EMBL/GenBank/DDBJ databases">
        <title>Chlorella ohadii genome sequencing and assembly.</title>
        <authorList>
            <person name="Murik O."/>
            <person name="Treves H."/>
            <person name="Kedem I."/>
            <person name="Shotland Y."/>
            <person name="Kaplan A."/>
        </authorList>
    </citation>
    <scope>NUCLEOTIDE SEQUENCE</scope>
    <source>
        <strain evidence="3">1</strain>
    </source>
</reference>
<sequence>MANAKHSNIPAWGGGAGSRLASTAAAKKLQTVKDRQQGRSASAAGFRPSEQPSTAISACGASWGFSAEPLEEERCPAVTPAGSPTSLTPVKTEFVLATRSTAEALTPTRPAAPAPELPAPTSGLTGDARSALEALAGQLGAVARGSSLAASLGGSWEEAFLAGVAVGLTLPTEGRQQGGRQRALTVLLCCLALVVLVGCALLLGGFAQAHPQTVYYM</sequence>
<organism evidence="3 4">
    <name type="scientific">Chlorella ohadii</name>
    <dbReference type="NCBI Taxonomy" id="2649997"/>
    <lineage>
        <taxon>Eukaryota</taxon>
        <taxon>Viridiplantae</taxon>
        <taxon>Chlorophyta</taxon>
        <taxon>core chlorophytes</taxon>
        <taxon>Trebouxiophyceae</taxon>
        <taxon>Chlorellales</taxon>
        <taxon>Chlorellaceae</taxon>
        <taxon>Chlorella clade</taxon>
        <taxon>Chlorella</taxon>
    </lineage>
</organism>
<dbReference type="EMBL" id="JADXDR010000062">
    <property type="protein sequence ID" value="KAI7841546.1"/>
    <property type="molecule type" value="Genomic_DNA"/>
</dbReference>
<dbReference type="AlphaFoldDB" id="A0AAD5DSM6"/>
<evidence type="ECO:0000313" key="3">
    <source>
        <dbReference type="EMBL" id="KAI7841546.1"/>
    </source>
</evidence>
<feature type="region of interest" description="Disordered" evidence="1">
    <location>
        <begin position="1"/>
        <end position="53"/>
    </location>
</feature>
<accession>A0AAD5DSM6</accession>
<keyword evidence="4" id="KW-1185">Reference proteome</keyword>
<keyword evidence="2" id="KW-0472">Membrane</keyword>
<dbReference type="Proteomes" id="UP001205105">
    <property type="component" value="Unassembled WGS sequence"/>
</dbReference>
<evidence type="ECO:0000256" key="1">
    <source>
        <dbReference type="SAM" id="MobiDB-lite"/>
    </source>
</evidence>
<proteinExistence type="predicted"/>
<gene>
    <name evidence="3" type="ORF">COHA_004717</name>
</gene>
<name>A0AAD5DSM6_9CHLO</name>
<feature type="transmembrane region" description="Helical" evidence="2">
    <location>
        <begin position="184"/>
        <end position="207"/>
    </location>
</feature>
<keyword evidence="2" id="KW-0812">Transmembrane</keyword>
<evidence type="ECO:0000313" key="4">
    <source>
        <dbReference type="Proteomes" id="UP001205105"/>
    </source>
</evidence>